<keyword evidence="6" id="KW-0375">Hydrogen ion transport</keyword>
<evidence type="ECO:0000256" key="13">
    <source>
        <dbReference type="ARBA" id="ARBA00030598"/>
    </source>
</evidence>
<evidence type="ECO:0000256" key="11">
    <source>
        <dbReference type="ARBA" id="ARBA00023310"/>
    </source>
</evidence>
<dbReference type="Pfam" id="PF00895">
    <property type="entry name" value="ATP-synt_8"/>
    <property type="match status" value="1"/>
</dbReference>
<evidence type="ECO:0000256" key="2">
    <source>
        <dbReference type="ARBA" id="ARBA00008892"/>
    </source>
</evidence>
<evidence type="ECO:0000256" key="10">
    <source>
        <dbReference type="ARBA" id="ARBA00023136"/>
    </source>
</evidence>
<keyword evidence="15" id="KW-1185">Reference proteome</keyword>
<dbReference type="EMBL" id="QWLN02002294">
    <property type="protein sequence ID" value="TEA40765.1"/>
    <property type="molecule type" value="Genomic_DNA"/>
</dbReference>
<dbReference type="GO" id="GO:0015078">
    <property type="term" value="F:proton transmembrane transporter activity"/>
    <property type="evidence" value="ECO:0007669"/>
    <property type="project" value="InterPro"/>
</dbReference>
<evidence type="ECO:0000256" key="6">
    <source>
        <dbReference type="ARBA" id="ARBA00022781"/>
    </source>
</evidence>
<evidence type="ECO:0000313" key="15">
    <source>
        <dbReference type="Proteomes" id="UP000295264"/>
    </source>
</evidence>
<dbReference type="Proteomes" id="UP000295264">
    <property type="component" value="Unassembled WGS sequence"/>
</dbReference>
<evidence type="ECO:0000256" key="5">
    <source>
        <dbReference type="ARBA" id="ARBA00022692"/>
    </source>
</evidence>
<evidence type="ECO:0000256" key="12">
    <source>
        <dbReference type="ARBA" id="ARBA00029802"/>
    </source>
</evidence>
<protein>
    <recommendedName>
        <fullName evidence="12">A6L</fullName>
    </recommendedName>
    <alternativeName>
        <fullName evidence="13">F-ATPase subunit 8</fullName>
    </alternativeName>
</protein>
<keyword evidence="4" id="KW-0138">CF(0)</keyword>
<keyword evidence="11" id="KW-0066">ATP synthesis</keyword>
<evidence type="ECO:0000256" key="8">
    <source>
        <dbReference type="ARBA" id="ARBA00023065"/>
    </source>
</evidence>
<organism evidence="14 15">
    <name type="scientific">Sousa chinensis</name>
    <name type="common">Indo-pacific humpbacked dolphin</name>
    <name type="synonym">Steno chinensis</name>
    <dbReference type="NCBI Taxonomy" id="103600"/>
    <lineage>
        <taxon>Eukaryota</taxon>
        <taxon>Metazoa</taxon>
        <taxon>Chordata</taxon>
        <taxon>Craniata</taxon>
        <taxon>Vertebrata</taxon>
        <taxon>Euteleostomi</taxon>
        <taxon>Mammalia</taxon>
        <taxon>Eutheria</taxon>
        <taxon>Laurasiatheria</taxon>
        <taxon>Artiodactyla</taxon>
        <taxon>Whippomorpha</taxon>
        <taxon>Cetacea</taxon>
        <taxon>Odontoceti</taxon>
        <taxon>Delphinidae</taxon>
        <taxon>Sousa</taxon>
    </lineage>
</organism>
<dbReference type="GO" id="GO:0045259">
    <property type="term" value="C:proton-transporting ATP synthase complex"/>
    <property type="evidence" value="ECO:0007669"/>
    <property type="project" value="UniProtKB-KW"/>
</dbReference>
<evidence type="ECO:0000256" key="1">
    <source>
        <dbReference type="ARBA" id="ARBA00004304"/>
    </source>
</evidence>
<keyword evidence="3" id="KW-0813">Transport</keyword>
<dbReference type="GO" id="GO:0015986">
    <property type="term" value="P:proton motive force-driven ATP synthesis"/>
    <property type="evidence" value="ECO:0007669"/>
    <property type="project" value="InterPro"/>
</dbReference>
<keyword evidence="7" id="KW-1133">Transmembrane helix</keyword>
<comment type="subcellular location">
    <subcellularLocation>
        <location evidence="1">Mitochondrion membrane</location>
        <topology evidence="1">Single-pass membrane protein</topology>
    </subcellularLocation>
</comment>
<keyword evidence="8" id="KW-0406">Ion transport</keyword>
<sequence length="39" mass="4533">ITISSIFLSLFIFQIKISKHIYYPNPKSTLTKVQKQPIP</sequence>
<evidence type="ECO:0000256" key="3">
    <source>
        <dbReference type="ARBA" id="ARBA00022448"/>
    </source>
</evidence>
<feature type="non-terminal residue" evidence="14">
    <location>
        <position position="1"/>
    </location>
</feature>
<keyword evidence="5" id="KW-0812">Transmembrane</keyword>
<keyword evidence="10" id="KW-0472">Membrane</keyword>
<dbReference type="GO" id="GO:0031966">
    <property type="term" value="C:mitochondrial membrane"/>
    <property type="evidence" value="ECO:0007669"/>
    <property type="project" value="UniProtKB-SubCell"/>
</dbReference>
<evidence type="ECO:0000256" key="7">
    <source>
        <dbReference type="ARBA" id="ARBA00022989"/>
    </source>
</evidence>
<gene>
    <name evidence="14" type="ORF">DBR06_SOUSAS1310068</name>
</gene>
<name>A0A484GYE1_SOUCH</name>
<comment type="caution">
    <text evidence="14">The sequence shown here is derived from an EMBL/GenBank/DDBJ whole genome shotgun (WGS) entry which is preliminary data.</text>
</comment>
<comment type="similarity">
    <text evidence="2">Belongs to the ATPase protein 8 family.</text>
</comment>
<evidence type="ECO:0000313" key="14">
    <source>
        <dbReference type="EMBL" id="TEA40765.1"/>
    </source>
</evidence>
<evidence type="ECO:0000256" key="9">
    <source>
        <dbReference type="ARBA" id="ARBA00023128"/>
    </source>
</evidence>
<accession>A0A484GYE1</accession>
<dbReference type="AlphaFoldDB" id="A0A484GYE1"/>
<evidence type="ECO:0000256" key="4">
    <source>
        <dbReference type="ARBA" id="ARBA00022547"/>
    </source>
</evidence>
<proteinExistence type="inferred from homology"/>
<keyword evidence="9" id="KW-0496">Mitochondrion</keyword>
<dbReference type="InterPro" id="IPR001421">
    <property type="entry name" value="ATP8_metazoa"/>
</dbReference>
<reference evidence="14 15" key="1">
    <citation type="journal article" date="2018" name="Genomics">
        <title>Molecular footprints of inshore aquatic adaptation in Indo-Pacific humpback dolphin (Sousa chinensis).</title>
        <authorList>
            <person name="Ming Y."/>
            <person name="Jian J."/>
            <person name="Yu F."/>
            <person name="Yu X."/>
            <person name="Wang J."/>
            <person name="Liu W."/>
        </authorList>
    </citation>
    <scope>NUCLEOTIDE SEQUENCE [LARGE SCALE GENOMIC DNA]</scope>
    <source>
        <strain evidence="14">MY-2018</strain>
        <tissue evidence="14">Skin</tissue>
    </source>
</reference>